<dbReference type="InterPro" id="IPR029149">
    <property type="entry name" value="Creatin/AminoP/Spt16_N"/>
</dbReference>
<dbReference type="EMBL" id="FQUY01000003">
    <property type="protein sequence ID" value="SHE61692.1"/>
    <property type="molecule type" value="Genomic_DNA"/>
</dbReference>
<sequence>MNKRLEKLRQQMSQRGISHILITKPENRLYLSGFTGTTGVLLIGLETADFLTDFRYVEQVKQQSPHFNVVKIEQGSAFGAVAEVLRQYKSEKLFFEEEHLTVKQYRELKEHLRDIGLEPGSGLVEELRLIKDDEEISIIRRAMEIGDKAFAHILNYIKPGVSEKDLALELEFFMRRQGAAGTAFDTIIASGPRSALPHGVAGDRQLQPGDLLTMDFGALYRGYNSDMTRTVVLGEPDEKQQEIYNIVLEAQLAGLAAVREGVTARAVDEAARQIITDRGYGEYFGHGTGHGVGLAIHERPRLAAKDDTVLKAGMVVTVEPGIYLPGWGGVRIEDSILVTEEGCEILTSSPKHELLKL</sequence>
<name>A0A1M4UYD9_9FIRM</name>
<dbReference type="AlphaFoldDB" id="A0A1M4UYD9"/>
<dbReference type="InterPro" id="IPR001714">
    <property type="entry name" value="Pept_M24_MAP"/>
</dbReference>
<dbReference type="OrthoDB" id="9806388at2"/>
<evidence type="ECO:0000313" key="6">
    <source>
        <dbReference type="EMBL" id="SHE61692.1"/>
    </source>
</evidence>
<dbReference type="SUPFAM" id="SSF53092">
    <property type="entry name" value="Creatinase/prolidase N-terminal domain"/>
    <property type="match status" value="1"/>
</dbReference>
<feature type="domain" description="Peptidase M24" evidence="4">
    <location>
        <begin position="138"/>
        <end position="340"/>
    </location>
</feature>
<dbReference type="GO" id="GO:0004177">
    <property type="term" value="F:aminopeptidase activity"/>
    <property type="evidence" value="ECO:0007669"/>
    <property type="project" value="UniProtKB-ARBA"/>
</dbReference>
<dbReference type="Proteomes" id="UP000184148">
    <property type="component" value="Unassembled WGS sequence"/>
</dbReference>
<proteinExistence type="inferred from homology"/>
<dbReference type="Gene3D" id="3.40.350.10">
    <property type="entry name" value="Creatinase/prolidase N-terminal domain"/>
    <property type="match status" value="1"/>
</dbReference>
<dbReference type="InterPro" id="IPR000587">
    <property type="entry name" value="Creatinase_N"/>
</dbReference>
<dbReference type="RefSeq" id="WP_073236050.1">
    <property type="nucleotide sequence ID" value="NZ_FQUY01000003.1"/>
</dbReference>
<accession>A0A1M4UYD9</accession>
<reference evidence="7" key="1">
    <citation type="submission" date="2016-11" db="EMBL/GenBank/DDBJ databases">
        <authorList>
            <person name="Varghese N."/>
            <person name="Submissions S."/>
        </authorList>
    </citation>
    <scope>NUCLEOTIDE SEQUENCE [LARGE SCALE GENOMIC DNA]</scope>
    <source>
        <strain evidence="7">DSM 12395</strain>
    </source>
</reference>
<dbReference type="InterPro" id="IPR036005">
    <property type="entry name" value="Creatinase/aminopeptidase-like"/>
</dbReference>
<dbReference type="Pfam" id="PF00557">
    <property type="entry name" value="Peptidase_M24"/>
    <property type="match status" value="1"/>
</dbReference>
<dbReference type="CDD" id="cd01092">
    <property type="entry name" value="APP-like"/>
    <property type="match status" value="1"/>
</dbReference>
<dbReference type="Pfam" id="PF01321">
    <property type="entry name" value="Creatinase_N"/>
    <property type="match status" value="1"/>
</dbReference>
<evidence type="ECO:0000313" key="7">
    <source>
        <dbReference type="Proteomes" id="UP000184148"/>
    </source>
</evidence>
<dbReference type="PROSITE" id="PS00491">
    <property type="entry name" value="PROLINE_PEPTIDASE"/>
    <property type="match status" value="1"/>
</dbReference>
<keyword evidence="2" id="KW-0479">Metal-binding</keyword>
<dbReference type="STRING" id="1121429.SAMN02745133_00798"/>
<keyword evidence="3" id="KW-0378">Hydrolase</keyword>
<dbReference type="GO" id="GO:0046872">
    <property type="term" value="F:metal ion binding"/>
    <property type="evidence" value="ECO:0007669"/>
    <property type="project" value="UniProtKB-KW"/>
</dbReference>
<evidence type="ECO:0000256" key="1">
    <source>
        <dbReference type="ARBA" id="ARBA00008766"/>
    </source>
</evidence>
<dbReference type="PRINTS" id="PR00599">
    <property type="entry name" value="MAPEPTIDASE"/>
</dbReference>
<evidence type="ECO:0000256" key="3">
    <source>
        <dbReference type="ARBA" id="ARBA00022801"/>
    </source>
</evidence>
<keyword evidence="7" id="KW-1185">Reference proteome</keyword>
<comment type="similarity">
    <text evidence="1">Belongs to the peptidase M24B family.</text>
</comment>
<dbReference type="GO" id="GO:0008235">
    <property type="term" value="F:metalloexopeptidase activity"/>
    <property type="evidence" value="ECO:0007669"/>
    <property type="project" value="UniProtKB-ARBA"/>
</dbReference>
<dbReference type="InterPro" id="IPR000994">
    <property type="entry name" value="Pept_M24"/>
</dbReference>
<dbReference type="SUPFAM" id="SSF55920">
    <property type="entry name" value="Creatinase/aminopeptidase"/>
    <property type="match status" value="1"/>
</dbReference>
<feature type="domain" description="Creatinase N-terminal" evidence="5">
    <location>
        <begin position="4"/>
        <end position="130"/>
    </location>
</feature>
<gene>
    <name evidence="6" type="ORF">SAMN02745133_00798</name>
</gene>
<evidence type="ECO:0000256" key="2">
    <source>
        <dbReference type="ARBA" id="ARBA00022723"/>
    </source>
</evidence>
<organism evidence="6 7">
    <name type="scientific">Desulforamulus putei DSM 12395</name>
    <dbReference type="NCBI Taxonomy" id="1121429"/>
    <lineage>
        <taxon>Bacteria</taxon>
        <taxon>Bacillati</taxon>
        <taxon>Bacillota</taxon>
        <taxon>Clostridia</taxon>
        <taxon>Eubacteriales</taxon>
        <taxon>Peptococcaceae</taxon>
        <taxon>Desulforamulus</taxon>
    </lineage>
</organism>
<evidence type="ECO:0000259" key="4">
    <source>
        <dbReference type="Pfam" id="PF00557"/>
    </source>
</evidence>
<dbReference type="FunFam" id="3.90.230.10:FF:000014">
    <property type="entry name" value="Aminopeptidase P family protein"/>
    <property type="match status" value="1"/>
</dbReference>
<evidence type="ECO:0000259" key="5">
    <source>
        <dbReference type="Pfam" id="PF01321"/>
    </source>
</evidence>
<dbReference type="Gene3D" id="3.90.230.10">
    <property type="entry name" value="Creatinase/methionine aminopeptidase superfamily"/>
    <property type="match status" value="1"/>
</dbReference>
<dbReference type="InterPro" id="IPR001131">
    <property type="entry name" value="Peptidase_M24B_aminopep-P_CS"/>
</dbReference>
<dbReference type="InterPro" id="IPR050659">
    <property type="entry name" value="Peptidase_M24B"/>
</dbReference>
<dbReference type="PANTHER" id="PTHR46112">
    <property type="entry name" value="AMINOPEPTIDASE"/>
    <property type="match status" value="1"/>
</dbReference>
<dbReference type="PANTHER" id="PTHR46112:SF3">
    <property type="entry name" value="AMINOPEPTIDASE YPDF"/>
    <property type="match status" value="1"/>
</dbReference>
<protein>
    <submittedName>
        <fullName evidence="6">Xaa-Pro dipeptidase</fullName>
    </submittedName>
</protein>